<evidence type="ECO:0000256" key="1">
    <source>
        <dbReference type="SAM" id="MobiDB-lite"/>
    </source>
</evidence>
<organism evidence="2 3">
    <name type="scientific">Botryobasidium botryosum (strain FD-172 SS1)</name>
    <dbReference type="NCBI Taxonomy" id="930990"/>
    <lineage>
        <taxon>Eukaryota</taxon>
        <taxon>Fungi</taxon>
        <taxon>Dikarya</taxon>
        <taxon>Basidiomycota</taxon>
        <taxon>Agaricomycotina</taxon>
        <taxon>Agaricomycetes</taxon>
        <taxon>Cantharellales</taxon>
        <taxon>Botryobasidiaceae</taxon>
        <taxon>Botryobasidium</taxon>
    </lineage>
</organism>
<feature type="compositionally biased region" description="Low complexity" evidence="1">
    <location>
        <begin position="374"/>
        <end position="387"/>
    </location>
</feature>
<name>A0A067N682_BOTB1</name>
<feature type="region of interest" description="Disordered" evidence="1">
    <location>
        <begin position="341"/>
        <end position="387"/>
    </location>
</feature>
<accession>A0A067N682</accession>
<dbReference type="InParanoid" id="A0A067N682"/>
<dbReference type="Proteomes" id="UP000027195">
    <property type="component" value="Unassembled WGS sequence"/>
</dbReference>
<evidence type="ECO:0000313" key="2">
    <source>
        <dbReference type="EMBL" id="KDQ19647.1"/>
    </source>
</evidence>
<dbReference type="AlphaFoldDB" id="A0A067N682"/>
<reference evidence="3" key="1">
    <citation type="journal article" date="2014" name="Proc. Natl. Acad. Sci. U.S.A.">
        <title>Extensive sampling of basidiomycete genomes demonstrates inadequacy of the white-rot/brown-rot paradigm for wood decay fungi.</title>
        <authorList>
            <person name="Riley R."/>
            <person name="Salamov A.A."/>
            <person name="Brown D.W."/>
            <person name="Nagy L.G."/>
            <person name="Floudas D."/>
            <person name="Held B.W."/>
            <person name="Levasseur A."/>
            <person name="Lombard V."/>
            <person name="Morin E."/>
            <person name="Otillar R."/>
            <person name="Lindquist E.A."/>
            <person name="Sun H."/>
            <person name="LaButti K.M."/>
            <person name="Schmutz J."/>
            <person name="Jabbour D."/>
            <person name="Luo H."/>
            <person name="Baker S.E."/>
            <person name="Pisabarro A.G."/>
            <person name="Walton J.D."/>
            <person name="Blanchette R.A."/>
            <person name="Henrissat B."/>
            <person name="Martin F."/>
            <person name="Cullen D."/>
            <person name="Hibbett D.S."/>
            <person name="Grigoriev I.V."/>
        </authorList>
    </citation>
    <scope>NUCLEOTIDE SEQUENCE [LARGE SCALE GENOMIC DNA]</scope>
    <source>
        <strain evidence="3">FD-172 SS1</strain>
    </source>
</reference>
<proteinExistence type="predicted"/>
<protein>
    <submittedName>
        <fullName evidence="2">Uncharacterized protein</fullName>
    </submittedName>
</protein>
<dbReference type="EMBL" id="KL198019">
    <property type="protein sequence ID" value="KDQ19647.1"/>
    <property type="molecule type" value="Genomic_DNA"/>
</dbReference>
<keyword evidence="3" id="KW-1185">Reference proteome</keyword>
<sequence length="387" mass="44051">MAIRPIDLRSPLALASLNTTMSILALPVEIIIDILPLACSDVGQTAQNLCLVSRYFYALAKPLRFRSIAVFGVDALRAFGAHLLRYPEIPPTMRHLLLSERAKSSSESDRQSQSQIAPINNILALASPYLETLCCLCFSQDSVNCIRVLYMYRWPRLVELTIQGHTSIQFYRDPFPSLQRLHLHTHYLSRWCDHWWEETTRLSSIYPKLTHLKLTGLGAEAWYLGAALMEAWGTVELDEQDNVVPNSRDRYGSMRLKLPLHLRCIIIQPVRWPSYMGESGYARMLRHLKTLAKTERLRGLVIEKETPLERHHERAEVDWLDRQNGGRGCWMKEGDGVTVEEARKSIDADECSSSDSDDAKEGGPPKRRRQPHYVSSFSPAVASVAPR</sequence>
<evidence type="ECO:0000313" key="3">
    <source>
        <dbReference type="Proteomes" id="UP000027195"/>
    </source>
</evidence>
<gene>
    <name evidence="2" type="ORF">BOTBODRAFT_444825</name>
</gene>
<dbReference type="OrthoDB" id="2748701at2759"/>
<dbReference type="HOGENOM" id="CLU_041942_0_0_1"/>